<dbReference type="InterPro" id="IPR011757">
    <property type="entry name" value="Lytic_transglycosylase_MltB"/>
</dbReference>
<feature type="domain" description="Transglycosylase SLT" evidence="2">
    <location>
        <begin position="89"/>
        <end position="396"/>
    </location>
</feature>
<dbReference type="OrthoDB" id="9772911at2"/>
<evidence type="ECO:0000313" key="4">
    <source>
        <dbReference type="Proteomes" id="UP000414233"/>
    </source>
</evidence>
<dbReference type="CDD" id="cd13399">
    <property type="entry name" value="Slt35-like"/>
    <property type="match status" value="1"/>
</dbReference>
<dbReference type="InterPro" id="IPR023346">
    <property type="entry name" value="Lysozyme-like_dom_sf"/>
</dbReference>
<sequence length="405" mass="44482">MTFPVRTPDHSPRAVFAREASPSQRSFLPSFRPILRLAAPARFAAGGVLAALMLTLAMPGAAQTNGKPRTKVAQAVLEEEVVPQRYANHPDVDAFINDLVARDGFDRGELQKVFSRVVFSQTAARLAAPPATTAKKNWQVYQSRFLDGMRINNGVRFWNENSAALARASQEFGVPEEIIVAIIGVETIYGRNMGNFRTIDALTTLAFDYPAARNRTERMALFRKELESLLLYARDRGIDPFSLYGSYAGAIGIPQFMPSSIREYAVDYSGNGKINLTGDAADAIGSVGNFLKLHGWEANRPVIWHIAPDPGSQGVAEAGADGRPEPHWKLQDFIKAGLLMNESKLDVGAELGTPVLIVDLPTPGQPTQYRVGLQNFYVLTRYNRSFFYAMAVYELSTAIKAARAP</sequence>
<accession>A0A5E4RLY4</accession>
<feature type="active site" evidence="1">
    <location>
        <position position="186"/>
    </location>
</feature>
<evidence type="ECO:0000256" key="1">
    <source>
        <dbReference type="PIRSR" id="PIRSR611757-1"/>
    </source>
</evidence>
<dbReference type="Proteomes" id="UP000414233">
    <property type="component" value="Unassembled WGS sequence"/>
</dbReference>
<dbReference type="InterPro" id="IPR043426">
    <property type="entry name" value="MltB-like"/>
</dbReference>
<gene>
    <name evidence="3" type="ORF">PTE30175_00190</name>
</gene>
<dbReference type="Gene3D" id="1.10.8.350">
    <property type="entry name" value="Bacterial muramidase"/>
    <property type="match status" value="1"/>
</dbReference>
<dbReference type="AlphaFoldDB" id="A0A5E4RLY4"/>
<dbReference type="SUPFAM" id="SSF53955">
    <property type="entry name" value="Lysozyme-like"/>
    <property type="match status" value="1"/>
</dbReference>
<dbReference type="PANTHER" id="PTHR30163:SF9">
    <property type="entry name" value="MEMBRANE-BOUND LYTIC MUREIN TRANSGLYCOSYLASE B"/>
    <property type="match status" value="1"/>
</dbReference>
<dbReference type="RefSeq" id="WP_150695175.1">
    <property type="nucleotide sequence ID" value="NZ_CABPRZ010000001.1"/>
</dbReference>
<name>A0A5E4RLY4_9BURK</name>
<organism evidence="3 4">
    <name type="scientific">Pandoraea terrae</name>
    <dbReference type="NCBI Taxonomy" id="1537710"/>
    <lineage>
        <taxon>Bacteria</taxon>
        <taxon>Pseudomonadati</taxon>
        <taxon>Pseudomonadota</taxon>
        <taxon>Betaproteobacteria</taxon>
        <taxon>Burkholderiales</taxon>
        <taxon>Burkholderiaceae</taxon>
        <taxon>Pandoraea</taxon>
    </lineage>
</organism>
<protein>
    <submittedName>
        <fullName evidence="3">Lytic transglycosylase</fullName>
    </submittedName>
</protein>
<dbReference type="GO" id="GO:0008933">
    <property type="term" value="F:peptidoglycan lytic transglycosylase activity"/>
    <property type="evidence" value="ECO:0007669"/>
    <property type="project" value="TreeGrafter"/>
</dbReference>
<reference evidence="3 4" key="1">
    <citation type="submission" date="2019-08" db="EMBL/GenBank/DDBJ databases">
        <authorList>
            <person name="Peeters C."/>
        </authorList>
    </citation>
    <scope>NUCLEOTIDE SEQUENCE [LARGE SCALE GENOMIC DNA]</scope>
    <source>
        <strain evidence="3 4">LMG 30175</strain>
    </source>
</reference>
<dbReference type="GO" id="GO:0009253">
    <property type="term" value="P:peptidoglycan catabolic process"/>
    <property type="evidence" value="ECO:0007669"/>
    <property type="project" value="TreeGrafter"/>
</dbReference>
<keyword evidence="4" id="KW-1185">Reference proteome</keyword>
<dbReference type="Gene3D" id="1.10.530.10">
    <property type="match status" value="1"/>
</dbReference>
<dbReference type="Pfam" id="PF13406">
    <property type="entry name" value="SLT_2"/>
    <property type="match status" value="1"/>
</dbReference>
<dbReference type="InterPro" id="IPR031304">
    <property type="entry name" value="SLT_2"/>
</dbReference>
<dbReference type="PANTHER" id="PTHR30163">
    <property type="entry name" value="MEMBRANE-BOUND LYTIC MUREIN TRANSGLYCOSYLASE B"/>
    <property type="match status" value="1"/>
</dbReference>
<dbReference type="EMBL" id="CABPRZ010000001">
    <property type="protein sequence ID" value="VVD62878.1"/>
    <property type="molecule type" value="Genomic_DNA"/>
</dbReference>
<evidence type="ECO:0000259" key="2">
    <source>
        <dbReference type="Pfam" id="PF13406"/>
    </source>
</evidence>
<evidence type="ECO:0000313" key="3">
    <source>
        <dbReference type="EMBL" id="VVD62878.1"/>
    </source>
</evidence>
<proteinExistence type="predicted"/>
<dbReference type="NCBIfam" id="TIGR02282">
    <property type="entry name" value="MltB"/>
    <property type="match status" value="1"/>
</dbReference>